<dbReference type="PANTHER" id="PTHR32305:SF15">
    <property type="entry name" value="PROTEIN RHSA-RELATED"/>
    <property type="match status" value="1"/>
</dbReference>
<dbReference type="NCBIfam" id="TIGR03696">
    <property type="entry name" value="Rhs_assc_core"/>
    <property type="match status" value="1"/>
</dbReference>
<dbReference type="Gene3D" id="2.180.10.10">
    <property type="entry name" value="RHS repeat-associated core"/>
    <property type="match status" value="2"/>
</dbReference>
<keyword evidence="2" id="KW-0175">Coiled coil</keyword>
<protein>
    <submittedName>
        <fullName evidence="5">RHS repeat-associated core domain-containing protein</fullName>
    </submittedName>
</protein>
<evidence type="ECO:0000256" key="2">
    <source>
        <dbReference type="SAM" id="Coils"/>
    </source>
</evidence>
<dbReference type="InterPro" id="IPR056823">
    <property type="entry name" value="TEN-like_YD-shell"/>
</dbReference>
<sequence length="1310" mass="143697">MAGTTTWLTTGDQSTNKLISVHDGLIKRAIFEYETINAFSGTELVPLSSESKPQLLVSKLSQSDGIGGENSLSYHYQGKRSHLQGLGDLGFESITKTNNTTGVVTTTRYSQDWQNRNTHRPLETTQTYNGVELSHTLNSYSTLQKDGVFFTYADTSTTVKRDLTNAVTSVESTDRSYSLHSGFDYVKDSSTTCVAETDPGLSNGPVSCAALSGKIQQSTTQNTYYYAGYVANRPPMLQRQTVTSEVYNNILPFDQANQQTRTQTFDYHTNTGLLKTSISEPDGALRLVTEYAYNGRGQQTSVTVNGGDIATNSTTSSYSDLAPYNLLSTSNVLDHTQSYQYSDARFPWLPTKAIAINGVETTLTYDSMGSKASQTSLNQTTAWTYAWCDACDGVARAKYKVTQTQTNQADSIAYYDARHRVVATHGSGLREDYVTALYQTVQYDALGREIKTSLPYYEGDSPLYSSKEYDVLNRIVKETQANGNVRIQRFNGRDTTVELQTADGTLQKREVKNALGQTMETVDNDGNAMQFQYNAFGQLTRTTDPEQNQILIGYDVLGRKIQMDDPDQGVWTYQYYVNGNLKSQTDANGNVTTYAYDALGRKISQTAPEGTSTWRYDNCANGIGQLCEKSGHGLTESYVYTTAGQLAQSTTTIEGLDYTYRHSYDNTGRLISTQYPTGYTTQTDYHSLLGFASKVRHDDTVIWEAKGFNARGQLENMAMNNGQIQSVKYYEDGEDQVRQINVINNNKTVALINYDWSKTGNLRMQTDYTNGVVFGYTYDSLSRLKSTTTTVVGADYGTVSLDYDALGNILQKTDVGDYSYNNVSQHDQCSVPAGPHAVSSIDGRGDYCYDHNGNMLSGDDRQITYSSFNKPTRIQQHGETSYFSYGPDQQRYKQTTSGTLDKTVYYIGGYEKEIRDGQTYHRIQIGDSAIVEKVDDNAARLNYTVRDHLGSLIATISDAGTVKRLFYDPWGKRLELPIIEAQPLALLDLANFLTPRGFTGHEHLDNVGLIHMNGRVYDPEIARFISADPIIQAPMYLQDYNRYTYAWNNPLAITDPSGFIDDYSNSQPDSSWNGGSGSSSSSSSGGSGDGGSSNVSSYGYPSGVKWDPGSANNGGTFASDDRDSGSGSGSNTTVTNSSDDAAARAEQARKDALAAQLKEAARIAELNRLAEEARIYAARLEAAAQAARQAMYRPSNTPLQCLSTCSAEQFGFQTIVGGGLTVAGSPILSKPFQMGNASKGTSPASKFLSEKFPHRLGRQIPTPRIGHLRSATPVVGRALGRFVPVVGQGLLLYDGVSIGACTVSCINDIR</sequence>
<dbReference type="InterPro" id="IPR058522">
    <property type="entry name" value="DUF8209"/>
</dbReference>
<dbReference type="InterPro" id="IPR022385">
    <property type="entry name" value="Rhs_assc_core"/>
</dbReference>
<reference evidence="5" key="1">
    <citation type="submission" date="2020-12" db="EMBL/GenBank/DDBJ databases">
        <title>Marinomonas arctica sp. nov., a psychrotolerant bacterium isolated from the Arctic.</title>
        <authorList>
            <person name="Zhang Y."/>
        </authorList>
    </citation>
    <scope>NUCLEOTIDE SEQUENCE</scope>
    <source>
        <strain evidence="5">C1424</strain>
    </source>
</reference>
<dbReference type="Pfam" id="PF25023">
    <property type="entry name" value="TEN_YD-shell"/>
    <property type="match status" value="1"/>
</dbReference>
<evidence type="ECO:0000259" key="4">
    <source>
        <dbReference type="Pfam" id="PF25023"/>
    </source>
</evidence>
<feature type="coiled-coil region" evidence="2">
    <location>
        <begin position="1163"/>
        <end position="1190"/>
    </location>
</feature>
<evidence type="ECO:0000256" key="3">
    <source>
        <dbReference type="SAM" id="MobiDB-lite"/>
    </source>
</evidence>
<dbReference type="PANTHER" id="PTHR32305">
    <property type="match status" value="1"/>
</dbReference>
<feature type="compositionally biased region" description="Low complexity" evidence="3">
    <location>
        <begin position="1129"/>
        <end position="1140"/>
    </location>
</feature>
<dbReference type="InterPro" id="IPR050708">
    <property type="entry name" value="T6SS_VgrG/RHS"/>
</dbReference>
<feature type="domain" description="Teneurin-like YD-shell" evidence="4">
    <location>
        <begin position="937"/>
        <end position="1050"/>
    </location>
</feature>
<accession>A0A934JTH3</accession>
<evidence type="ECO:0000256" key="1">
    <source>
        <dbReference type="ARBA" id="ARBA00022737"/>
    </source>
</evidence>
<keyword evidence="1" id="KW-0677">Repeat</keyword>
<proteinExistence type="predicted"/>
<dbReference type="InterPro" id="IPR031325">
    <property type="entry name" value="RHS_repeat"/>
</dbReference>
<dbReference type="Proteomes" id="UP000628710">
    <property type="component" value="Unassembled WGS sequence"/>
</dbReference>
<keyword evidence="6" id="KW-1185">Reference proteome</keyword>
<dbReference type="EMBL" id="JAEMNX010000028">
    <property type="protein sequence ID" value="MBJ7539669.1"/>
    <property type="molecule type" value="Genomic_DNA"/>
</dbReference>
<comment type="caution">
    <text evidence="5">The sequence shown here is derived from an EMBL/GenBank/DDBJ whole genome shotgun (WGS) entry which is preliminary data.</text>
</comment>
<dbReference type="Pfam" id="PF26636">
    <property type="entry name" value="DUF8209"/>
    <property type="match status" value="1"/>
</dbReference>
<dbReference type="NCBIfam" id="TIGR01643">
    <property type="entry name" value="YD_repeat_2x"/>
    <property type="match status" value="4"/>
</dbReference>
<feature type="region of interest" description="Disordered" evidence="3">
    <location>
        <begin position="1062"/>
        <end position="1147"/>
    </location>
</feature>
<dbReference type="Pfam" id="PF05593">
    <property type="entry name" value="RHS_repeat"/>
    <property type="match status" value="2"/>
</dbReference>
<feature type="compositionally biased region" description="Low complexity" evidence="3">
    <location>
        <begin position="1092"/>
        <end position="1104"/>
    </location>
</feature>
<feature type="compositionally biased region" description="Low complexity" evidence="3">
    <location>
        <begin position="1068"/>
        <end position="1084"/>
    </location>
</feature>
<gene>
    <name evidence="5" type="ORF">I8J31_18485</name>
</gene>
<evidence type="ECO:0000313" key="5">
    <source>
        <dbReference type="EMBL" id="MBJ7539669.1"/>
    </source>
</evidence>
<name>A0A934JTH3_9GAMM</name>
<organism evidence="5 6">
    <name type="scientific">Marinomonas transparens</name>
    <dbReference type="NCBI Taxonomy" id="2795388"/>
    <lineage>
        <taxon>Bacteria</taxon>
        <taxon>Pseudomonadati</taxon>
        <taxon>Pseudomonadota</taxon>
        <taxon>Gammaproteobacteria</taxon>
        <taxon>Oceanospirillales</taxon>
        <taxon>Oceanospirillaceae</taxon>
        <taxon>Marinomonas</taxon>
    </lineage>
</organism>
<evidence type="ECO:0000313" key="6">
    <source>
        <dbReference type="Proteomes" id="UP000628710"/>
    </source>
</evidence>
<dbReference type="InterPro" id="IPR006530">
    <property type="entry name" value="YD"/>
</dbReference>